<evidence type="ECO:0000313" key="1">
    <source>
        <dbReference type="EMBL" id="KAK3753390.1"/>
    </source>
</evidence>
<name>A0AAE1D2W1_9GAST</name>
<keyword evidence="2" id="KW-1185">Reference proteome</keyword>
<comment type="caution">
    <text evidence="1">The sequence shown here is derived from an EMBL/GenBank/DDBJ whole genome shotgun (WGS) entry which is preliminary data.</text>
</comment>
<accession>A0AAE1D2W1</accession>
<proteinExistence type="predicted"/>
<dbReference type="EMBL" id="JAWDGP010005713">
    <property type="protein sequence ID" value="KAK3753390.1"/>
    <property type="molecule type" value="Genomic_DNA"/>
</dbReference>
<gene>
    <name evidence="1" type="ORF">RRG08_005978</name>
</gene>
<organism evidence="1 2">
    <name type="scientific">Elysia crispata</name>
    <name type="common">lettuce slug</name>
    <dbReference type="NCBI Taxonomy" id="231223"/>
    <lineage>
        <taxon>Eukaryota</taxon>
        <taxon>Metazoa</taxon>
        <taxon>Spiralia</taxon>
        <taxon>Lophotrochozoa</taxon>
        <taxon>Mollusca</taxon>
        <taxon>Gastropoda</taxon>
        <taxon>Heterobranchia</taxon>
        <taxon>Euthyneura</taxon>
        <taxon>Panpulmonata</taxon>
        <taxon>Sacoglossa</taxon>
        <taxon>Placobranchoidea</taxon>
        <taxon>Plakobranchidae</taxon>
        <taxon>Elysia</taxon>
    </lineage>
</organism>
<evidence type="ECO:0000313" key="2">
    <source>
        <dbReference type="Proteomes" id="UP001283361"/>
    </source>
</evidence>
<dbReference type="AlphaFoldDB" id="A0AAE1D2W1"/>
<protein>
    <submittedName>
        <fullName evidence="1">Uncharacterized protein</fullName>
    </submittedName>
</protein>
<dbReference type="Proteomes" id="UP001283361">
    <property type="component" value="Unassembled WGS sequence"/>
</dbReference>
<sequence>MGSIRQANTYDSMPATHKHYVTATDRSALRTCYLHNRPLEFLSGLKSSLRQIITRRLQIISSPRLSFVGFWGLSPVKVCTQFFPQVLSGLNNMSSSTLSSAGQRINCLASEATHPAGAPETMARKPSA</sequence>
<reference evidence="1" key="1">
    <citation type="journal article" date="2023" name="G3 (Bethesda)">
        <title>A reference genome for the long-term kleptoplast-retaining sea slug Elysia crispata morphotype clarki.</title>
        <authorList>
            <person name="Eastman K.E."/>
            <person name="Pendleton A.L."/>
            <person name="Shaikh M.A."/>
            <person name="Suttiyut T."/>
            <person name="Ogas R."/>
            <person name="Tomko P."/>
            <person name="Gavelis G."/>
            <person name="Widhalm J.R."/>
            <person name="Wisecaver J.H."/>
        </authorList>
    </citation>
    <scope>NUCLEOTIDE SEQUENCE</scope>
    <source>
        <strain evidence="1">ECLA1</strain>
    </source>
</reference>